<dbReference type="EMBL" id="CP026378">
    <property type="protein sequence ID" value="AUY24506.1"/>
    <property type="molecule type" value="Genomic_DNA"/>
</dbReference>
<dbReference type="CDD" id="cd00338">
    <property type="entry name" value="Ser_Recombinase"/>
    <property type="match status" value="1"/>
</dbReference>
<dbReference type="Proteomes" id="UP000237673">
    <property type="component" value="Chromosome"/>
</dbReference>
<accession>A0ABM6RYW8</accession>
<feature type="coiled-coil region" evidence="3">
    <location>
        <begin position="432"/>
        <end position="459"/>
    </location>
</feature>
<evidence type="ECO:0000313" key="6">
    <source>
        <dbReference type="EMBL" id="AUY24506.1"/>
    </source>
</evidence>
<feature type="domain" description="Recombinase" evidence="5">
    <location>
        <begin position="184"/>
        <end position="311"/>
    </location>
</feature>
<dbReference type="InterPro" id="IPR025827">
    <property type="entry name" value="Zn_ribbon_recom_dom"/>
</dbReference>
<evidence type="ECO:0000256" key="3">
    <source>
        <dbReference type="SAM" id="Coils"/>
    </source>
</evidence>
<dbReference type="InterPro" id="IPR036162">
    <property type="entry name" value="Resolvase-like_N_sf"/>
</dbReference>
<dbReference type="PROSITE" id="PS51737">
    <property type="entry name" value="RECOMBINASE_DNA_BIND"/>
    <property type="match status" value="1"/>
</dbReference>
<dbReference type="PANTHER" id="PTHR30461">
    <property type="entry name" value="DNA-INVERTASE FROM LAMBDOID PROPHAGE"/>
    <property type="match status" value="1"/>
</dbReference>
<reference evidence="6 7" key="1">
    <citation type="submission" date="2018-01" db="EMBL/GenBank/DDBJ databases">
        <title>Complete and assembled Genome of Pantoea calida DSM22759T.</title>
        <authorList>
            <person name="Stevens M.J.A."/>
            <person name="Zurfluh K."/>
            <person name="Stephan R."/>
        </authorList>
    </citation>
    <scope>NUCLEOTIDE SEQUENCE [LARGE SCALE GENOMIC DNA]</scope>
    <source>
        <strain evidence="6 7">DSM 22759</strain>
    </source>
</reference>
<protein>
    <recommendedName>
        <fullName evidence="8">Recombinase family protein</fullName>
    </recommendedName>
</protein>
<dbReference type="Pfam" id="PF00239">
    <property type="entry name" value="Resolvase"/>
    <property type="match status" value="1"/>
</dbReference>
<dbReference type="InterPro" id="IPR050639">
    <property type="entry name" value="SSR_resolvase"/>
</dbReference>
<dbReference type="PROSITE" id="PS51736">
    <property type="entry name" value="RECOMBINASES_3"/>
    <property type="match status" value="1"/>
</dbReference>
<keyword evidence="1" id="KW-0238">DNA-binding</keyword>
<dbReference type="InterPro" id="IPR011109">
    <property type="entry name" value="DNA_bind_recombinase_dom"/>
</dbReference>
<gene>
    <name evidence="6" type="ORF">C2E16_05970</name>
</gene>
<keyword evidence="2" id="KW-0233">DNA recombination</keyword>
<keyword evidence="7" id="KW-1185">Reference proteome</keyword>
<evidence type="ECO:0008006" key="8">
    <source>
        <dbReference type="Google" id="ProtNLM"/>
    </source>
</evidence>
<keyword evidence="3" id="KW-0175">Coiled coil</keyword>
<dbReference type="Gene3D" id="3.90.1750.20">
    <property type="entry name" value="Putative Large Serine Recombinase, Chain B, Domain 2"/>
    <property type="match status" value="1"/>
</dbReference>
<dbReference type="InterPro" id="IPR006119">
    <property type="entry name" value="Resolv_N"/>
</dbReference>
<proteinExistence type="predicted"/>
<evidence type="ECO:0000256" key="1">
    <source>
        <dbReference type="ARBA" id="ARBA00023125"/>
    </source>
</evidence>
<dbReference type="InterPro" id="IPR038109">
    <property type="entry name" value="DNA_bind_recomb_sf"/>
</dbReference>
<dbReference type="SMART" id="SM00857">
    <property type="entry name" value="Resolvase"/>
    <property type="match status" value="1"/>
</dbReference>
<evidence type="ECO:0000313" key="7">
    <source>
        <dbReference type="Proteomes" id="UP000237673"/>
    </source>
</evidence>
<name>A0ABM6RYW8_9GAMM</name>
<evidence type="ECO:0000259" key="5">
    <source>
        <dbReference type="PROSITE" id="PS51737"/>
    </source>
</evidence>
<dbReference type="PANTHER" id="PTHR30461:SF2">
    <property type="entry name" value="SERINE RECOMBINASE PINE-RELATED"/>
    <property type="match status" value="1"/>
</dbReference>
<evidence type="ECO:0000256" key="2">
    <source>
        <dbReference type="ARBA" id="ARBA00023172"/>
    </source>
</evidence>
<evidence type="ECO:0000259" key="4">
    <source>
        <dbReference type="PROSITE" id="PS51736"/>
    </source>
</evidence>
<feature type="domain" description="Resolvase/invertase-type recombinase catalytic" evidence="4">
    <location>
        <begin position="10"/>
        <end position="169"/>
    </location>
</feature>
<dbReference type="Gene3D" id="3.40.50.1390">
    <property type="entry name" value="Resolvase, N-terminal catalytic domain"/>
    <property type="match status" value="1"/>
</dbReference>
<dbReference type="Pfam" id="PF07508">
    <property type="entry name" value="Recombinase"/>
    <property type="match status" value="1"/>
</dbReference>
<sequence length="482" mass="54619">MTTNIHKMTQAISYVRYSSKIQQEGDSDRRQNERVAKWLSEHSGFNLVEEYSDEGLSAFSGAHLAAGSDLNRLLMDCKRGIYQQGAVILIEAFDRLSRGGIDATQQLVREILLTGMRIVILQDNPDKFYDRSDLNDAFAVITIAIKAQAAFEESEKKQKRGLINWSQKRLLAAQGKIMTRACPAWLRVDEEGTRFEPVEPHLSTVRRIFKQRLAGDSMSRIAKSLNDDLTPNFKGGVQKWNQTTIQQLLKNPAVYGCKVVSSQATKDVKASAEPIENYYVWTNKLTGKPEVAIPLHEFQQVNQIVTAWAKGRSAGSKDDARLVNVFKTVLVCAHCGASIIQSSIKPMNPKHYTYGYYVCSNKRLGRCKEAKAIRRDDVENAIIQGLLYNTKRLLSGTKATENELVQMQAEETLIQDKQRKLVDLLLDDRIDKETYNTRYDALTASLDQLQKQINQHRQTVSCDFPTEFVRNIDLNDKVNRHG</sequence>
<dbReference type="SUPFAM" id="SSF53041">
    <property type="entry name" value="Resolvase-like"/>
    <property type="match status" value="1"/>
</dbReference>
<organism evidence="6 7">
    <name type="scientific">Mixta calida</name>
    <dbReference type="NCBI Taxonomy" id="665913"/>
    <lineage>
        <taxon>Bacteria</taxon>
        <taxon>Pseudomonadati</taxon>
        <taxon>Pseudomonadota</taxon>
        <taxon>Gammaproteobacteria</taxon>
        <taxon>Enterobacterales</taxon>
        <taxon>Erwiniaceae</taxon>
        <taxon>Mixta</taxon>
    </lineage>
</organism>
<dbReference type="Pfam" id="PF13408">
    <property type="entry name" value="Zn_ribbon_recom"/>
    <property type="match status" value="1"/>
</dbReference>